<dbReference type="PANTHER" id="PTHR11079:SF156">
    <property type="entry name" value="INACTIVE TRNA-SPECIFIC ADENOSINE DEAMINASE-LIKE PROTEIN 3-RELATED"/>
    <property type="match status" value="1"/>
</dbReference>
<evidence type="ECO:0000256" key="1">
    <source>
        <dbReference type="ARBA" id="ARBA00001947"/>
    </source>
</evidence>
<keyword evidence="2" id="KW-0819">tRNA processing</keyword>
<evidence type="ECO:0000313" key="6">
    <source>
        <dbReference type="Proteomes" id="UP000288216"/>
    </source>
</evidence>
<dbReference type="InterPro" id="IPR002125">
    <property type="entry name" value="CMP_dCMP_dom"/>
</dbReference>
<comment type="similarity">
    <text evidence="3">Belongs to the cytidine and deoxycytidylate deaminase family. ADAT3 subfamily.</text>
</comment>
<evidence type="ECO:0000313" key="5">
    <source>
        <dbReference type="EMBL" id="GCB71887.1"/>
    </source>
</evidence>
<dbReference type="Proteomes" id="UP000288216">
    <property type="component" value="Unassembled WGS sequence"/>
</dbReference>
<dbReference type="Pfam" id="PF00383">
    <property type="entry name" value="dCMP_cyt_deam_1"/>
    <property type="match status" value="1"/>
</dbReference>
<dbReference type="STRING" id="75743.A0A401PFH8"/>
<evidence type="ECO:0000256" key="2">
    <source>
        <dbReference type="ARBA" id="ARBA00022694"/>
    </source>
</evidence>
<dbReference type="CDD" id="cd01285">
    <property type="entry name" value="nucleoside_deaminase"/>
    <property type="match status" value="1"/>
</dbReference>
<dbReference type="PROSITE" id="PS51747">
    <property type="entry name" value="CYT_DCMP_DEAMINASES_2"/>
    <property type="match status" value="1"/>
</dbReference>
<dbReference type="PANTHER" id="PTHR11079">
    <property type="entry name" value="CYTOSINE DEAMINASE FAMILY MEMBER"/>
    <property type="match status" value="1"/>
</dbReference>
<dbReference type="SUPFAM" id="SSF53927">
    <property type="entry name" value="Cytidine deaminase-like"/>
    <property type="match status" value="1"/>
</dbReference>
<protein>
    <recommendedName>
        <fullName evidence="4">CMP/dCMP-type deaminase domain-containing protein</fullName>
    </recommendedName>
</protein>
<dbReference type="OMA" id="QHWPTSF"/>
<dbReference type="OrthoDB" id="3180714at2759"/>
<comment type="caution">
    <text evidence="5">The sequence shown here is derived from an EMBL/GenBank/DDBJ whole genome shotgun (WGS) entry which is preliminary data.</text>
</comment>
<dbReference type="GO" id="GO:0005634">
    <property type="term" value="C:nucleus"/>
    <property type="evidence" value="ECO:0007669"/>
    <property type="project" value="TreeGrafter"/>
</dbReference>
<dbReference type="GO" id="GO:0005737">
    <property type="term" value="C:cytoplasm"/>
    <property type="evidence" value="ECO:0007669"/>
    <property type="project" value="TreeGrafter"/>
</dbReference>
<gene>
    <name evidence="5" type="ORF">scyTo_0001732</name>
</gene>
<reference evidence="5 6" key="1">
    <citation type="journal article" date="2018" name="Nat. Ecol. Evol.">
        <title>Shark genomes provide insights into elasmobranch evolution and the origin of vertebrates.</title>
        <authorList>
            <person name="Hara Y"/>
            <person name="Yamaguchi K"/>
            <person name="Onimaru K"/>
            <person name="Kadota M"/>
            <person name="Koyanagi M"/>
            <person name="Keeley SD"/>
            <person name="Tatsumi K"/>
            <person name="Tanaka K"/>
            <person name="Motone F"/>
            <person name="Kageyama Y"/>
            <person name="Nozu R"/>
            <person name="Adachi N"/>
            <person name="Nishimura O"/>
            <person name="Nakagawa R"/>
            <person name="Tanegashima C"/>
            <person name="Kiyatake I"/>
            <person name="Matsumoto R"/>
            <person name="Murakumo K"/>
            <person name="Nishida K"/>
            <person name="Terakita A"/>
            <person name="Kuratani S"/>
            <person name="Sato K"/>
            <person name="Hyodo S Kuraku.S."/>
        </authorList>
    </citation>
    <scope>NUCLEOTIDE SEQUENCE [LARGE SCALE GENOMIC DNA]</scope>
</reference>
<evidence type="ECO:0000256" key="3">
    <source>
        <dbReference type="ARBA" id="ARBA00038160"/>
    </source>
</evidence>
<dbReference type="AlphaFoldDB" id="A0A401PFH8"/>
<dbReference type="EMBL" id="BFAA01000402">
    <property type="protein sequence ID" value="GCB71887.1"/>
    <property type="molecule type" value="Genomic_DNA"/>
</dbReference>
<keyword evidence="6" id="KW-1185">Reference proteome</keyword>
<organism evidence="5 6">
    <name type="scientific">Scyliorhinus torazame</name>
    <name type="common">Cloudy catshark</name>
    <name type="synonym">Catulus torazame</name>
    <dbReference type="NCBI Taxonomy" id="75743"/>
    <lineage>
        <taxon>Eukaryota</taxon>
        <taxon>Metazoa</taxon>
        <taxon>Chordata</taxon>
        <taxon>Craniata</taxon>
        <taxon>Vertebrata</taxon>
        <taxon>Chondrichthyes</taxon>
        <taxon>Elasmobranchii</taxon>
        <taxon>Galeomorphii</taxon>
        <taxon>Galeoidea</taxon>
        <taxon>Carcharhiniformes</taxon>
        <taxon>Scyliorhinidae</taxon>
        <taxon>Scyliorhinus</taxon>
    </lineage>
</organism>
<comment type="cofactor">
    <cofactor evidence="1">
        <name>Zn(2+)</name>
        <dbReference type="ChEBI" id="CHEBI:29105"/>
    </cofactor>
</comment>
<dbReference type="GO" id="GO:0008033">
    <property type="term" value="P:tRNA processing"/>
    <property type="evidence" value="ECO:0007669"/>
    <property type="project" value="UniProtKB-KW"/>
</dbReference>
<dbReference type="Gene3D" id="3.40.140.10">
    <property type="entry name" value="Cytidine Deaminase, domain 2"/>
    <property type="match status" value="1"/>
</dbReference>
<evidence type="ECO:0000259" key="4">
    <source>
        <dbReference type="PROSITE" id="PS51747"/>
    </source>
</evidence>
<sequence>MAGVGDAGGLRRQRLLTHYDKSRNSYVEGIMEPQCKKRKTKAISTFTWELMPVLSDEELCEVELLEAYAAPIINKRQTSCLIKQLACIYPLNSLPHIKRVRTCRDKNTNHSLEIIICLLRDLNCTDVPNGEISLSDLFPDGKDIGIGLGEPFQVMIPACQPLTRPQFEAASQHWPTTFHENKQVTNALRGHLFNTEERAKVQTFMEKAIKAAKLGKEIGMEPVGAVVVNPATDEVIAVGHDCRNGPNPLLHAVMVCIDLVAYGQGGGAFNHDRYPNCHFKSEASFSGDHAFNTGKPLHPSEDHSPTGVPVNGLPYICTGYDLYVSREPCVMCAMALVHSRIRTVFYATSSPDGALGTKYKIHTKKDLNHHYDVFKGLLEGECQFFS</sequence>
<dbReference type="GO" id="GO:0052717">
    <property type="term" value="F:tRNA-specific adenosine-34 deaminase activity"/>
    <property type="evidence" value="ECO:0007669"/>
    <property type="project" value="TreeGrafter"/>
</dbReference>
<proteinExistence type="inferred from homology"/>
<dbReference type="InterPro" id="IPR016193">
    <property type="entry name" value="Cytidine_deaminase-like"/>
</dbReference>
<name>A0A401PFH8_SCYTO</name>
<accession>A0A401PFH8</accession>
<feature type="domain" description="CMP/dCMP-type deaminase" evidence="4">
    <location>
        <begin position="199"/>
        <end position="374"/>
    </location>
</feature>